<evidence type="ECO:0000313" key="6">
    <source>
        <dbReference type="EMBL" id="KAK2712428.1"/>
    </source>
</evidence>
<keyword evidence="7" id="KW-1185">Reference proteome</keyword>
<dbReference type="InterPro" id="IPR042494">
    <property type="entry name" value="RNF103"/>
</dbReference>
<protein>
    <recommendedName>
        <fullName evidence="5">RING-type domain-containing protein</fullName>
    </recommendedName>
</protein>
<dbReference type="AlphaFoldDB" id="A0AA88HNZ2"/>
<evidence type="ECO:0000256" key="3">
    <source>
        <dbReference type="PROSITE-ProRule" id="PRU00175"/>
    </source>
</evidence>
<keyword evidence="4" id="KW-1133">Transmembrane helix</keyword>
<comment type="caution">
    <text evidence="6">The sequence shown here is derived from an EMBL/GenBank/DDBJ whole genome shotgun (WGS) entry which is preliminary data.</text>
</comment>
<name>A0AA88HNZ2_ARTSF</name>
<evidence type="ECO:0000256" key="1">
    <source>
        <dbReference type="ARBA" id="ARBA00022771"/>
    </source>
</evidence>
<evidence type="ECO:0000313" key="7">
    <source>
        <dbReference type="Proteomes" id="UP001187531"/>
    </source>
</evidence>
<dbReference type="PROSITE" id="PS50089">
    <property type="entry name" value="ZF_RING_2"/>
    <property type="match status" value="2"/>
</dbReference>
<dbReference type="EMBL" id="JAVRJZ010000015">
    <property type="protein sequence ID" value="KAK2712428.1"/>
    <property type="molecule type" value="Genomic_DNA"/>
</dbReference>
<dbReference type="InterPro" id="IPR001841">
    <property type="entry name" value="Znf_RING"/>
</dbReference>
<feature type="transmembrane region" description="Helical" evidence="4">
    <location>
        <begin position="325"/>
        <end position="344"/>
    </location>
</feature>
<feature type="transmembrane region" description="Helical" evidence="4">
    <location>
        <begin position="408"/>
        <end position="427"/>
    </location>
</feature>
<dbReference type="SUPFAM" id="SSF57850">
    <property type="entry name" value="RING/U-box"/>
    <property type="match status" value="2"/>
</dbReference>
<dbReference type="GO" id="GO:0036503">
    <property type="term" value="P:ERAD pathway"/>
    <property type="evidence" value="ECO:0007669"/>
    <property type="project" value="TreeGrafter"/>
</dbReference>
<dbReference type="InterPro" id="IPR013083">
    <property type="entry name" value="Znf_RING/FYVE/PHD"/>
</dbReference>
<keyword evidence="4" id="KW-0812">Transmembrane</keyword>
<feature type="domain" description="RING-type" evidence="5">
    <location>
        <begin position="560"/>
        <end position="602"/>
    </location>
</feature>
<dbReference type="SMART" id="SM00184">
    <property type="entry name" value="RING"/>
    <property type="match status" value="2"/>
</dbReference>
<dbReference type="GO" id="GO:0005783">
    <property type="term" value="C:endoplasmic reticulum"/>
    <property type="evidence" value="ECO:0007669"/>
    <property type="project" value="TreeGrafter"/>
</dbReference>
<dbReference type="GO" id="GO:0004842">
    <property type="term" value="F:ubiquitin-protein transferase activity"/>
    <property type="evidence" value="ECO:0007669"/>
    <property type="project" value="InterPro"/>
</dbReference>
<accession>A0AA88HNZ2</accession>
<keyword evidence="1 3" id="KW-0479">Metal-binding</keyword>
<feature type="transmembrane region" description="Helical" evidence="4">
    <location>
        <begin position="105"/>
        <end position="124"/>
    </location>
</feature>
<keyword evidence="2" id="KW-0862">Zinc</keyword>
<feature type="transmembrane region" description="Helical" evidence="4">
    <location>
        <begin position="20"/>
        <end position="41"/>
    </location>
</feature>
<dbReference type="Proteomes" id="UP001187531">
    <property type="component" value="Unassembled WGS sequence"/>
</dbReference>
<dbReference type="GO" id="GO:0016567">
    <property type="term" value="P:protein ubiquitination"/>
    <property type="evidence" value="ECO:0007669"/>
    <property type="project" value="InterPro"/>
</dbReference>
<evidence type="ECO:0000259" key="5">
    <source>
        <dbReference type="PROSITE" id="PS50089"/>
    </source>
</evidence>
<evidence type="ECO:0000256" key="2">
    <source>
        <dbReference type="ARBA" id="ARBA00022833"/>
    </source>
</evidence>
<feature type="domain" description="RING-type" evidence="5">
    <location>
        <begin position="257"/>
        <end position="299"/>
    </location>
</feature>
<keyword evidence="4" id="KW-0472">Membrane</keyword>
<dbReference type="PANTHER" id="PTHR15302">
    <property type="entry name" value="E3 UBIQUITIN-PROTEIN LIGASE RNF103"/>
    <property type="match status" value="1"/>
</dbReference>
<dbReference type="Pfam" id="PF13639">
    <property type="entry name" value="zf-RING_2"/>
    <property type="match status" value="2"/>
</dbReference>
<keyword evidence="1 3" id="KW-0863">Zinc-finger</keyword>
<organism evidence="6 7">
    <name type="scientific">Artemia franciscana</name>
    <name type="common">Brine shrimp</name>
    <name type="synonym">Artemia sanfranciscana</name>
    <dbReference type="NCBI Taxonomy" id="6661"/>
    <lineage>
        <taxon>Eukaryota</taxon>
        <taxon>Metazoa</taxon>
        <taxon>Ecdysozoa</taxon>
        <taxon>Arthropoda</taxon>
        <taxon>Crustacea</taxon>
        <taxon>Branchiopoda</taxon>
        <taxon>Anostraca</taxon>
        <taxon>Artemiidae</taxon>
        <taxon>Artemia</taxon>
    </lineage>
</organism>
<dbReference type="PANTHER" id="PTHR15302:SF0">
    <property type="entry name" value="E3 UBIQUITIN-PROTEIN LIGASE RNF103"/>
    <property type="match status" value="1"/>
</dbReference>
<feature type="transmembrane region" description="Helical" evidence="4">
    <location>
        <begin position="364"/>
        <end position="387"/>
    </location>
</feature>
<sequence length="608" mass="70485">MKWTSGGSSIENKVEDEKMIDYVCWSFLLINVIGIADFLIVRDEKITRHLVSVSLKLFWTNITLVLFWGITSIITGIVIQVQYLHSQFLISDYLPAAVTMSTSKFLSYFGLLPIPILVAAFYIFKFVIQLLSFNPDISVWEVLLLCARPVSVETAERLVARRGDDTDEQHIETLPNLWLTPSLPNDYIKYLPVWKHRGWKRRQRRRSGPPSISSMTKLGLIARKIFRWLCGRFHIENIYEGNFLTHHPQWIIPDSSCAICLEEYRPKVLLCGLPCGHHYHRDCISSWLNREQHFCPICRSPAYTTWTSGGSSIENKVEDEKMIDYVCWSFLLINVIGIADFLIVRDEKITRHLVSVSLKLFWTNITLVLFWGITSIITGIVIQVQYLHSQFLISDYLPAAVTMSTSKFLSYFGLLPIPILVAAFYIFKFVIQLLSFNPDISVWEVLLLCARPVSVETAERLVARRGDDTDEQHIETLPNLWLTPSLPNDYIKYLPVWKHRGWKRRQRRRSGPPSISSMTKLGLIARKIFRWLCGRFHIENIYEGNFLTHHPQWIIPDSSCAICLEEYRPKVLLCGLSCGHHYHRDCISSWLNREQHFCPICRSPAYTT</sequence>
<gene>
    <name evidence="6" type="ORF">QYM36_011198</name>
</gene>
<dbReference type="Gene3D" id="3.30.40.10">
    <property type="entry name" value="Zinc/RING finger domain, C3HC4 (zinc finger)"/>
    <property type="match status" value="2"/>
</dbReference>
<reference evidence="6" key="1">
    <citation type="submission" date="2023-07" db="EMBL/GenBank/DDBJ databases">
        <title>Chromosome-level genome assembly of Artemia franciscana.</title>
        <authorList>
            <person name="Jo E."/>
        </authorList>
    </citation>
    <scope>NUCLEOTIDE SEQUENCE</scope>
    <source>
        <tissue evidence="6">Whole body</tissue>
    </source>
</reference>
<dbReference type="CDD" id="cd16473">
    <property type="entry name" value="RING-H2_RNF103"/>
    <property type="match status" value="2"/>
</dbReference>
<dbReference type="GO" id="GO:0008270">
    <property type="term" value="F:zinc ion binding"/>
    <property type="evidence" value="ECO:0007669"/>
    <property type="project" value="UniProtKB-KW"/>
</dbReference>
<evidence type="ECO:0000256" key="4">
    <source>
        <dbReference type="SAM" id="Phobius"/>
    </source>
</evidence>
<feature type="transmembrane region" description="Helical" evidence="4">
    <location>
        <begin position="62"/>
        <end position="85"/>
    </location>
</feature>
<proteinExistence type="predicted"/>